<evidence type="ECO:0000256" key="2">
    <source>
        <dbReference type="ARBA" id="ARBA00022764"/>
    </source>
</evidence>
<dbReference type="PANTHER" id="PTHR47637:SF1">
    <property type="entry name" value="CHAPERONE SURA"/>
    <property type="match status" value="1"/>
</dbReference>
<comment type="caution">
    <text evidence="10">The sequence shown here is derived from an EMBL/GenBank/DDBJ whole genome shotgun (WGS) entry which is preliminary data.</text>
</comment>
<sequence length="392" mass="44247">MTRCWPPSKPPRPRSPCVCAIFRGCRCATRAPVRLPPGPTIDRFDLFRPVRFHPLRACVMSRFILLRTFLLAALALLAFAGAGVISAAMPATAHAAIIDRVVAQVNDEIVTLYELENEARTYLVQQGRSARVLENPERRDEVLREVLDDLVNRLLINQAAAEVGESVSDEEVNEWMRALRQQQGLDEQQFMQMVAQYGIDFETYREVVRDNLLRMRMVSLSGRSATVADSEIDSIYRRRHGSSGTERYIRVRHILVEVDGEGEAAEAAARQRASELRAMVEEGADFAEVAREHSEGPGQDQGGMLGEFRRGQLESTFEQAAFAMEPGQLSEPVRTPFGYHIIEVVESEERVAQAAAEQRARIRAELQEQAMNRQIEAYLQTLRAKAYVDIRY</sequence>
<keyword evidence="4" id="KW-0143">Chaperone</keyword>
<proteinExistence type="predicted"/>
<dbReference type="OrthoDB" id="14196at2"/>
<evidence type="ECO:0000313" key="11">
    <source>
        <dbReference type="Proteomes" id="UP000321046"/>
    </source>
</evidence>
<protein>
    <recommendedName>
        <fullName evidence="9">PpiC domain-containing protein</fullName>
    </recommendedName>
</protein>
<dbReference type="SUPFAM" id="SSF54534">
    <property type="entry name" value="FKBP-like"/>
    <property type="match status" value="1"/>
</dbReference>
<evidence type="ECO:0000259" key="9">
    <source>
        <dbReference type="PROSITE" id="PS50198"/>
    </source>
</evidence>
<keyword evidence="8" id="KW-0472">Membrane</keyword>
<reference evidence="10 11" key="1">
    <citation type="submission" date="2019-08" db="EMBL/GenBank/DDBJ databases">
        <title>Bradymonadales sp. TMQ2.</title>
        <authorList>
            <person name="Liang Q."/>
        </authorList>
    </citation>
    <scope>NUCLEOTIDE SEQUENCE [LARGE SCALE GENOMIC DNA]</scope>
    <source>
        <strain evidence="10 11">TMQ2</strain>
    </source>
</reference>
<dbReference type="InterPro" id="IPR046357">
    <property type="entry name" value="PPIase_dom_sf"/>
</dbReference>
<dbReference type="Pfam" id="PF00639">
    <property type="entry name" value="Rotamase"/>
    <property type="match status" value="1"/>
</dbReference>
<dbReference type="InterPro" id="IPR027304">
    <property type="entry name" value="Trigger_fact/SurA_dom_sf"/>
</dbReference>
<feature type="transmembrane region" description="Helical" evidence="8">
    <location>
        <begin position="64"/>
        <end position="89"/>
    </location>
</feature>
<evidence type="ECO:0000256" key="4">
    <source>
        <dbReference type="ARBA" id="ARBA00023186"/>
    </source>
</evidence>
<organism evidence="10 11">
    <name type="scientific">Lujinxingia vulgaris</name>
    <dbReference type="NCBI Taxonomy" id="2600176"/>
    <lineage>
        <taxon>Bacteria</taxon>
        <taxon>Deltaproteobacteria</taxon>
        <taxon>Bradymonadales</taxon>
        <taxon>Lujinxingiaceae</taxon>
        <taxon>Lujinxingia</taxon>
    </lineage>
</organism>
<evidence type="ECO:0000256" key="5">
    <source>
        <dbReference type="ARBA" id="ARBA00023235"/>
    </source>
</evidence>
<dbReference type="InterPro" id="IPR015391">
    <property type="entry name" value="SurA_N"/>
</dbReference>
<evidence type="ECO:0000256" key="7">
    <source>
        <dbReference type="SAM" id="Coils"/>
    </source>
</evidence>
<dbReference type="GO" id="GO:0003755">
    <property type="term" value="F:peptidyl-prolyl cis-trans isomerase activity"/>
    <property type="evidence" value="ECO:0007669"/>
    <property type="project" value="UniProtKB-KW"/>
</dbReference>
<keyword evidence="7" id="KW-0175">Coiled coil</keyword>
<evidence type="ECO:0000256" key="6">
    <source>
        <dbReference type="PROSITE-ProRule" id="PRU00278"/>
    </source>
</evidence>
<keyword evidence="1" id="KW-0732">Signal</keyword>
<keyword evidence="2" id="KW-0574">Periplasm</keyword>
<keyword evidence="8" id="KW-0812">Transmembrane</keyword>
<dbReference type="Pfam" id="PF09312">
    <property type="entry name" value="SurA_N"/>
    <property type="match status" value="1"/>
</dbReference>
<dbReference type="InterPro" id="IPR050280">
    <property type="entry name" value="OMP_Chaperone_SurA"/>
</dbReference>
<dbReference type="InterPro" id="IPR000297">
    <property type="entry name" value="PPIase_PpiC"/>
</dbReference>
<keyword evidence="5 6" id="KW-0413">Isomerase</keyword>
<dbReference type="PANTHER" id="PTHR47637">
    <property type="entry name" value="CHAPERONE SURA"/>
    <property type="match status" value="1"/>
</dbReference>
<feature type="domain" description="PpiC" evidence="9">
    <location>
        <begin position="246"/>
        <end position="346"/>
    </location>
</feature>
<dbReference type="EMBL" id="VOSL01000060">
    <property type="protein sequence ID" value="TXD33654.1"/>
    <property type="molecule type" value="Genomic_DNA"/>
</dbReference>
<keyword evidence="3 6" id="KW-0697">Rotamase</keyword>
<feature type="coiled-coil region" evidence="7">
    <location>
        <begin position="345"/>
        <end position="372"/>
    </location>
</feature>
<gene>
    <name evidence="10" type="ORF">FRC96_15850</name>
</gene>
<dbReference type="SUPFAM" id="SSF109998">
    <property type="entry name" value="Triger factor/SurA peptide-binding domain-like"/>
    <property type="match status" value="1"/>
</dbReference>
<dbReference type="AlphaFoldDB" id="A0A5C6X8T1"/>
<name>A0A5C6X8T1_9DELT</name>
<keyword evidence="8" id="KW-1133">Transmembrane helix</keyword>
<evidence type="ECO:0000256" key="3">
    <source>
        <dbReference type="ARBA" id="ARBA00023110"/>
    </source>
</evidence>
<accession>A0A5C6X8T1</accession>
<dbReference type="PROSITE" id="PS50198">
    <property type="entry name" value="PPIC_PPIASE_2"/>
    <property type="match status" value="1"/>
</dbReference>
<evidence type="ECO:0000256" key="1">
    <source>
        <dbReference type="ARBA" id="ARBA00022729"/>
    </source>
</evidence>
<dbReference type="Gene3D" id="1.10.4030.10">
    <property type="entry name" value="Porin chaperone SurA, peptide-binding domain"/>
    <property type="match status" value="1"/>
</dbReference>
<evidence type="ECO:0000313" key="10">
    <source>
        <dbReference type="EMBL" id="TXD33654.1"/>
    </source>
</evidence>
<dbReference type="Gene3D" id="3.10.50.40">
    <property type="match status" value="1"/>
</dbReference>
<evidence type="ECO:0000256" key="8">
    <source>
        <dbReference type="SAM" id="Phobius"/>
    </source>
</evidence>
<dbReference type="Proteomes" id="UP000321046">
    <property type="component" value="Unassembled WGS sequence"/>
</dbReference>